<keyword evidence="3" id="KW-1185">Reference proteome</keyword>
<evidence type="ECO:0000313" key="3">
    <source>
        <dbReference type="Proteomes" id="UP000532010"/>
    </source>
</evidence>
<sequence>MTTQSFALSKEMRERVVDQLTQQAVAKHGKRIGATLTKLNEQFWADHAAAVGKVLQIDPKRYPELIAAGVVAATTRESLSVPGQGNPLRIAFSRHRSDESARLDIFKTILKTPEYAQVASFVRKEGYYDNYELQFTSTNGSVPRLNGMGEVEAGSKIAKQASAVKEQLLDILRAAVEFHAKATNVISSCRTSRQLIDIFPEAGKLLPQPAKKTQALAPVELVESVRSMLNKGVPDQAKP</sequence>
<dbReference type="RefSeq" id="WP_183447194.1">
    <property type="nucleotide sequence ID" value="NZ_JACHWB010000001.1"/>
</dbReference>
<dbReference type="Proteomes" id="UP000532010">
    <property type="component" value="Unassembled WGS sequence"/>
</dbReference>
<accession>A0A7W4VI82</accession>
<name>A0A7W4VI82_9HYPH</name>
<gene>
    <name evidence="2" type="ORF">FHR70_000734</name>
</gene>
<dbReference type="Pfam" id="PF18757">
    <property type="entry name" value="Nmad5"/>
    <property type="match status" value="1"/>
</dbReference>
<protein>
    <recommendedName>
        <fullName evidence="1">Nucleotide modification associated domain-containing protein</fullName>
    </recommendedName>
</protein>
<dbReference type="AlphaFoldDB" id="A0A7W4VI82"/>
<evidence type="ECO:0000313" key="2">
    <source>
        <dbReference type="EMBL" id="MBB3017694.1"/>
    </source>
</evidence>
<comment type="caution">
    <text evidence="2">The sequence shown here is derived from an EMBL/GenBank/DDBJ whole genome shotgun (WGS) entry which is preliminary data.</text>
</comment>
<dbReference type="EMBL" id="JACHWB010000001">
    <property type="protein sequence ID" value="MBB3017694.1"/>
    <property type="molecule type" value="Genomic_DNA"/>
</dbReference>
<reference evidence="2 3" key="1">
    <citation type="submission" date="2020-08" db="EMBL/GenBank/DDBJ databases">
        <title>The Agave Microbiome: Exploring the role of microbial communities in plant adaptations to desert environments.</title>
        <authorList>
            <person name="Partida-Martinez L.P."/>
        </authorList>
    </citation>
    <scope>NUCLEOTIDE SEQUENCE [LARGE SCALE GENOMIC DNA]</scope>
    <source>
        <strain evidence="2 3">AT3.9</strain>
    </source>
</reference>
<proteinExistence type="predicted"/>
<dbReference type="InterPro" id="IPR040835">
    <property type="entry name" value="Nmad5"/>
</dbReference>
<evidence type="ECO:0000259" key="1">
    <source>
        <dbReference type="Pfam" id="PF18757"/>
    </source>
</evidence>
<organism evidence="2 3">
    <name type="scientific">Microvirga lupini</name>
    <dbReference type="NCBI Taxonomy" id="420324"/>
    <lineage>
        <taxon>Bacteria</taxon>
        <taxon>Pseudomonadati</taxon>
        <taxon>Pseudomonadota</taxon>
        <taxon>Alphaproteobacteria</taxon>
        <taxon>Hyphomicrobiales</taxon>
        <taxon>Methylobacteriaceae</taxon>
        <taxon>Microvirga</taxon>
    </lineage>
</organism>
<feature type="domain" description="Nucleotide modification associated" evidence="1">
    <location>
        <begin position="8"/>
        <end position="225"/>
    </location>
</feature>